<keyword evidence="1" id="KW-0732">Signal</keyword>
<reference evidence="4" key="1">
    <citation type="submission" date="2017-02" db="UniProtKB">
        <authorList>
            <consortium name="WormBaseParasite"/>
        </authorList>
    </citation>
    <scope>IDENTIFICATION</scope>
</reference>
<feature type="signal peptide" evidence="1">
    <location>
        <begin position="1"/>
        <end position="20"/>
    </location>
</feature>
<dbReference type="OMA" id="PCTVENY"/>
<dbReference type="AlphaFoldDB" id="A0A0N4Y5I4"/>
<name>A0A0N4Y5I4_NIPBR</name>
<keyword evidence="3" id="KW-1185">Reference proteome</keyword>
<evidence type="ECO:0000313" key="2">
    <source>
        <dbReference type="EMBL" id="VDL74850.1"/>
    </source>
</evidence>
<protein>
    <submittedName>
        <fullName evidence="4">WAP domain-containing protein</fullName>
    </submittedName>
</protein>
<organism evidence="4">
    <name type="scientific">Nippostrongylus brasiliensis</name>
    <name type="common">Rat hookworm</name>
    <dbReference type="NCBI Taxonomy" id="27835"/>
    <lineage>
        <taxon>Eukaryota</taxon>
        <taxon>Metazoa</taxon>
        <taxon>Ecdysozoa</taxon>
        <taxon>Nematoda</taxon>
        <taxon>Chromadorea</taxon>
        <taxon>Rhabditida</taxon>
        <taxon>Rhabditina</taxon>
        <taxon>Rhabditomorpha</taxon>
        <taxon>Strongyloidea</taxon>
        <taxon>Heligmosomidae</taxon>
        <taxon>Nippostrongylus</taxon>
    </lineage>
</organism>
<reference evidence="2 3" key="2">
    <citation type="submission" date="2018-11" db="EMBL/GenBank/DDBJ databases">
        <authorList>
            <consortium name="Pathogen Informatics"/>
        </authorList>
    </citation>
    <scope>NUCLEOTIDE SEQUENCE [LARGE SCALE GENOMIC DNA]</scope>
</reference>
<dbReference type="EMBL" id="UYSL01020490">
    <property type="protein sequence ID" value="VDL74850.1"/>
    <property type="molecule type" value="Genomic_DNA"/>
</dbReference>
<gene>
    <name evidence="2" type="ORF">NBR_LOCUS11261</name>
</gene>
<accession>A0A0N4Y5I4</accession>
<dbReference type="PROSITE" id="PS51257">
    <property type="entry name" value="PROKAR_LIPOPROTEIN"/>
    <property type="match status" value="1"/>
</dbReference>
<dbReference type="WBParaSite" id="NBR_0001126001-mRNA-1">
    <property type="protein sequence ID" value="NBR_0001126001-mRNA-1"/>
    <property type="gene ID" value="NBR_0001126001"/>
</dbReference>
<sequence length="92" mass="10229">MKSILLVVFVCNLAITVLSCEKFDKYVQMFCKFPGETDPCLTDNAHSFKSSCCASQGGCNSREFPRDKVCCLTQACLDRCYPGKGHRIGTVY</sequence>
<feature type="chain" id="PRO_5043125233" evidence="1">
    <location>
        <begin position="21"/>
        <end position="92"/>
    </location>
</feature>
<proteinExistence type="predicted"/>
<evidence type="ECO:0000313" key="3">
    <source>
        <dbReference type="Proteomes" id="UP000271162"/>
    </source>
</evidence>
<evidence type="ECO:0000313" key="4">
    <source>
        <dbReference type="WBParaSite" id="NBR_0001126001-mRNA-1"/>
    </source>
</evidence>
<evidence type="ECO:0000256" key="1">
    <source>
        <dbReference type="SAM" id="SignalP"/>
    </source>
</evidence>
<dbReference type="Proteomes" id="UP000271162">
    <property type="component" value="Unassembled WGS sequence"/>
</dbReference>